<dbReference type="EC" id="2.7.11.1" evidence="11"/>
<dbReference type="RefSeq" id="WP_070977214.1">
    <property type="nucleotide sequence ID" value="NZ_CP043420.1"/>
</dbReference>
<keyword evidence="8 11" id="KW-0067">ATP-binding</keyword>
<dbReference type="InterPro" id="IPR002575">
    <property type="entry name" value="Aminoglycoside_PTrfase"/>
</dbReference>
<proteinExistence type="inferred from homology"/>
<dbReference type="SUPFAM" id="SSF56112">
    <property type="entry name" value="Protein kinase-like (PK-like)"/>
    <property type="match status" value="1"/>
</dbReference>
<evidence type="ECO:0000256" key="3">
    <source>
        <dbReference type="ARBA" id="ARBA00022553"/>
    </source>
</evidence>
<evidence type="ECO:0000313" key="12">
    <source>
        <dbReference type="EMBL" id="QEL10898.1"/>
    </source>
</evidence>
<comment type="function">
    <text evidence="11">A protein kinase that phosphorylates Ser and Thr residues. Probably acts to suppress the effects of stress linked to accumulation of reactive oxygen species. Probably involved in the extracytoplasmic stress response.</text>
</comment>
<dbReference type="Gene3D" id="1.10.510.10">
    <property type="entry name" value="Transferase(Phosphotransferase) domain 1"/>
    <property type="match status" value="1"/>
</dbReference>
<dbReference type="Gene3D" id="1.20.1270.170">
    <property type="match status" value="1"/>
</dbReference>
<evidence type="ECO:0000256" key="4">
    <source>
        <dbReference type="ARBA" id="ARBA00022679"/>
    </source>
</evidence>
<keyword evidence="1 11" id="KW-0963">Cytoplasm</keyword>
<comment type="cofactor">
    <cofactor evidence="11">
        <name>Mg(2+)</name>
        <dbReference type="ChEBI" id="CHEBI:18420"/>
    </cofactor>
</comment>
<feature type="binding site" evidence="11">
    <location>
        <position position="209"/>
    </location>
    <ligand>
        <name>Mg(2+)</name>
        <dbReference type="ChEBI" id="CHEBI:18420"/>
    </ligand>
</feature>
<dbReference type="AlphaFoldDB" id="A0A1S1P0S1"/>
<evidence type="ECO:0000256" key="7">
    <source>
        <dbReference type="ARBA" id="ARBA00022777"/>
    </source>
</evidence>
<evidence type="ECO:0000256" key="1">
    <source>
        <dbReference type="ARBA" id="ARBA00022490"/>
    </source>
</evidence>
<evidence type="ECO:0000256" key="9">
    <source>
        <dbReference type="ARBA" id="ARBA00022842"/>
    </source>
</evidence>
<dbReference type="EMBL" id="CP043420">
    <property type="protein sequence ID" value="QEL10898.1"/>
    <property type="molecule type" value="Genomic_DNA"/>
</dbReference>
<dbReference type="Proteomes" id="UP000322553">
    <property type="component" value="Chromosome"/>
</dbReference>
<keyword evidence="6 11" id="KW-0547">Nucleotide-binding</keyword>
<evidence type="ECO:0000256" key="11">
    <source>
        <dbReference type="HAMAP-Rule" id="MF_01497"/>
    </source>
</evidence>
<comment type="catalytic activity">
    <reaction evidence="11">
        <text>L-seryl-[protein] + ATP = O-phospho-L-seryl-[protein] + ADP + H(+)</text>
        <dbReference type="Rhea" id="RHEA:17989"/>
        <dbReference type="Rhea" id="RHEA-COMP:9863"/>
        <dbReference type="Rhea" id="RHEA-COMP:11604"/>
        <dbReference type="ChEBI" id="CHEBI:15378"/>
        <dbReference type="ChEBI" id="CHEBI:29999"/>
        <dbReference type="ChEBI" id="CHEBI:30616"/>
        <dbReference type="ChEBI" id="CHEBI:83421"/>
        <dbReference type="ChEBI" id="CHEBI:456216"/>
        <dbReference type="EC" id="2.7.11.1"/>
    </reaction>
</comment>
<comment type="catalytic activity">
    <reaction evidence="11">
        <text>L-threonyl-[protein] + ATP = O-phospho-L-threonyl-[protein] + ADP + H(+)</text>
        <dbReference type="Rhea" id="RHEA:46608"/>
        <dbReference type="Rhea" id="RHEA-COMP:11060"/>
        <dbReference type="Rhea" id="RHEA-COMP:11605"/>
        <dbReference type="ChEBI" id="CHEBI:15378"/>
        <dbReference type="ChEBI" id="CHEBI:30013"/>
        <dbReference type="ChEBI" id="CHEBI:30616"/>
        <dbReference type="ChEBI" id="CHEBI:61977"/>
        <dbReference type="ChEBI" id="CHEBI:456216"/>
        <dbReference type="EC" id="2.7.11.1"/>
    </reaction>
</comment>
<keyword evidence="9 11" id="KW-0460">Magnesium</keyword>
<organism evidence="12 13">
    <name type="scientific">Kushneria phosphatilytica</name>
    <dbReference type="NCBI Taxonomy" id="657387"/>
    <lineage>
        <taxon>Bacteria</taxon>
        <taxon>Pseudomonadati</taxon>
        <taxon>Pseudomonadota</taxon>
        <taxon>Gammaproteobacteria</taxon>
        <taxon>Oceanospirillales</taxon>
        <taxon>Halomonadaceae</taxon>
        <taxon>Kushneria</taxon>
    </lineage>
</organism>
<gene>
    <name evidence="11" type="primary">srkA</name>
    <name evidence="12" type="ORF">FY550_06995</name>
</gene>
<evidence type="ECO:0000256" key="5">
    <source>
        <dbReference type="ARBA" id="ARBA00022723"/>
    </source>
</evidence>
<keyword evidence="7 11" id="KW-0418">Kinase</keyword>
<keyword evidence="4 11" id="KW-0808">Transferase</keyword>
<dbReference type="PANTHER" id="PTHR39573">
    <property type="entry name" value="STRESS RESPONSE KINASE A"/>
    <property type="match status" value="1"/>
</dbReference>
<reference evidence="12 13" key="1">
    <citation type="submission" date="2019-08" db="EMBL/GenBank/DDBJ databases">
        <title>Complete genome sequence of Kushneria sp. YCWA18, a halophilic phosphate-solubilizing bacterium isolated from Daqiao saltern in China.</title>
        <authorList>
            <person name="Du G.-X."/>
            <person name="Qu L.-Y."/>
        </authorList>
    </citation>
    <scope>NUCLEOTIDE SEQUENCE [LARGE SCALE GENOMIC DNA]</scope>
    <source>
        <strain evidence="12 13">YCWA18</strain>
    </source>
</reference>
<evidence type="ECO:0000256" key="2">
    <source>
        <dbReference type="ARBA" id="ARBA00022527"/>
    </source>
</evidence>
<dbReference type="OrthoDB" id="5392197at2"/>
<dbReference type="PANTHER" id="PTHR39573:SF1">
    <property type="entry name" value="STRESS RESPONSE KINASE A"/>
    <property type="match status" value="1"/>
</dbReference>
<comment type="subcellular location">
    <subcellularLocation>
        <location evidence="11">Cytoplasm</location>
    </subcellularLocation>
</comment>
<dbReference type="Pfam" id="PF01636">
    <property type="entry name" value="APH"/>
    <property type="match status" value="1"/>
</dbReference>
<dbReference type="GO" id="GO:0000287">
    <property type="term" value="F:magnesium ion binding"/>
    <property type="evidence" value="ECO:0007669"/>
    <property type="project" value="UniProtKB-UniRule"/>
</dbReference>
<dbReference type="STRING" id="657387.BH688_03235"/>
<keyword evidence="13" id="KW-1185">Reference proteome</keyword>
<feature type="active site" evidence="11">
    <location>
        <position position="221"/>
    </location>
</feature>
<dbReference type="InterPro" id="IPR011009">
    <property type="entry name" value="Kinase-like_dom_sf"/>
</dbReference>
<accession>A0A1S1P0S1</accession>
<keyword evidence="5 11" id="KW-0479">Metal-binding</keyword>
<dbReference type="KEGG" id="kuy:FY550_06995"/>
<dbReference type="InterPro" id="IPR032882">
    <property type="entry name" value="SrkA/RdoA"/>
</dbReference>
<feature type="active site" description="Proton acceptor" evidence="11">
    <location>
        <position position="204"/>
    </location>
</feature>
<comment type="similarity">
    <text evidence="11">Belongs to the SrkA/RdoA protein kinase family.</text>
</comment>
<keyword evidence="10 11" id="KW-0346">Stress response</keyword>
<keyword evidence="2 11" id="KW-0723">Serine/threonine-protein kinase</keyword>
<dbReference type="NCBIfam" id="NF008738">
    <property type="entry name" value="PRK11768.1"/>
    <property type="match status" value="1"/>
</dbReference>
<evidence type="ECO:0000313" key="13">
    <source>
        <dbReference type="Proteomes" id="UP000322553"/>
    </source>
</evidence>
<feature type="binding site" evidence="11">
    <location>
        <position position="221"/>
    </location>
    <ligand>
        <name>Mg(2+)</name>
        <dbReference type="ChEBI" id="CHEBI:18420"/>
    </ligand>
</feature>
<name>A0A1S1P0S1_9GAMM</name>
<dbReference type="GO" id="GO:0004674">
    <property type="term" value="F:protein serine/threonine kinase activity"/>
    <property type="evidence" value="ECO:0007669"/>
    <property type="project" value="UniProtKB-UniRule"/>
</dbReference>
<feature type="site" description="ATP" evidence="11">
    <location>
        <position position="38"/>
    </location>
</feature>
<comment type="subunit">
    <text evidence="11">Monomer.</text>
</comment>
<sequence length="329" mass="38452">MARTAQTHPFEALKPERIVAAIESQGLRVEGEPFALNSYENRVFDWRDEEGRRFIAKFYRPGRLDNEAILEEHAFLDELEEAEVSIGPVWHNEHGETLHEHEGYRFALFKALSGQPPELDNPAHLFALGETIGQMHAVASRRPFMHRATLSPGTVASQSRTRVLEQGWLTRRQRSAYERITGELLHHLPVEAWPVSSLQRVHGDCHPGNILGRDEHFALVDFDDCTMAPAVQDLWMLLSASDPMEWQQQVSELIEGYEQYCDFDRRQLSWIEQLRTVRLLRYSAWLIERWEDPAFPRAFPWLSEEHYWDQHIRTLEQQRVALQQPNWLA</sequence>
<keyword evidence="3 11" id="KW-0597">Phosphoprotein</keyword>
<dbReference type="GO" id="GO:0005524">
    <property type="term" value="F:ATP binding"/>
    <property type="evidence" value="ECO:0007669"/>
    <property type="project" value="UniProtKB-UniRule"/>
</dbReference>
<dbReference type="Gene3D" id="3.30.200.70">
    <property type="match status" value="1"/>
</dbReference>
<protein>
    <recommendedName>
        <fullName evidence="11">Stress response kinase A</fullName>
        <ecNumber evidence="11">2.7.11.1</ecNumber>
    </recommendedName>
    <alternativeName>
        <fullName evidence="11">Serine/threonine-protein kinase SrkA</fullName>
    </alternativeName>
</protein>
<dbReference type="GO" id="GO:0005737">
    <property type="term" value="C:cytoplasm"/>
    <property type="evidence" value="ECO:0007669"/>
    <property type="project" value="UniProtKB-SubCell"/>
</dbReference>
<evidence type="ECO:0000256" key="6">
    <source>
        <dbReference type="ARBA" id="ARBA00022741"/>
    </source>
</evidence>
<dbReference type="HAMAP" id="MF_01497">
    <property type="entry name" value="SrkA_kinase"/>
    <property type="match status" value="1"/>
</dbReference>
<evidence type="ECO:0000256" key="10">
    <source>
        <dbReference type="ARBA" id="ARBA00023016"/>
    </source>
</evidence>
<evidence type="ECO:0000256" key="8">
    <source>
        <dbReference type="ARBA" id="ARBA00022840"/>
    </source>
</evidence>